<evidence type="ECO:0000256" key="2">
    <source>
        <dbReference type="ARBA" id="ARBA00022737"/>
    </source>
</evidence>
<dbReference type="PROSITE" id="PS51450">
    <property type="entry name" value="LRR"/>
    <property type="match status" value="1"/>
</dbReference>
<dbReference type="OrthoDB" id="1274115at2759"/>
<dbReference type="InterPro" id="IPR050216">
    <property type="entry name" value="LRR_domain-containing"/>
</dbReference>
<gene>
    <name evidence="4" type="ORF">CDV56_104874</name>
</gene>
<dbReference type="InterPro" id="IPR032675">
    <property type="entry name" value="LRR_dom_sf"/>
</dbReference>
<feature type="compositionally biased region" description="Pro residues" evidence="3">
    <location>
        <begin position="1"/>
        <end position="10"/>
    </location>
</feature>
<evidence type="ECO:0000256" key="1">
    <source>
        <dbReference type="ARBA" id="ARBA00022614"/>
    </source>
</evidence>
<dbReference type="SUPFAM" id="SSF52075">
    <property type="entry name" value="Outer arm dynein light chain 1"/>
    <property type="match status" value="1"/>
</dbReference>
<dbReference type="EMBL" id="NKHU02000002">
    <property type="protein sequence ID" value="RHZ68280.1"/>
    <property type="molecule type" value="Genomic_DNA"/>
</dbReference>
<keyword evidence="5" id="KW-1185">Reference proteome</keyword>
<dbReference type="InterPro" id="IPR001611">
    <property type="entry name" value="Leu-rich_rpt"/>
</dbReference>
<dbReference type="PANTHER" id="PTHR48051:SF1">
    <property type="entry name" value="RAS SUPPRESSOR PROTEIN 1"/>
    <property type="match status" value="1"/>
</dbReference>
<dbReference type="SMART" id="SM00369">
    <property type="entry name" value="LRR_TYP"/>
    <property type="match status" value="2"/>
</dbReference>
<dbReference type="AlphaFoldDB" id="A0A397I613"/>
<organism evidence="4 5">
    <name type="scientific">Aspergillus thermomutatus</name>
    <name type="common">Neosartorya pseudofischeri</name>
    <dbReference type="NCBI Taxonomy" id="41047"/>
    <lineage>
        <taxon>Eukaryota</taxon>
        <taxon>Fungi</taxon>
        <taxon>Dikarya</taxon>
        <taxon>Ascomycota</taxon>
        <taxon>Pezizomycotina</taxon>
        <taxon>Eurotiomycetes</taxon>
        <taxon>Eurotiomycetidae</taxon>
        <taxon>Eurotiales</taxon>
        <taxon>Aspergillaceae</taxon>
        <taxon>Aspergillus</taxon>
        <taxon>Aspergillus subgen. Fumigati</taxon>
    </lineage>
</organism>
<dbReference type="InterPro" id="IPR003591">
    <property type="entry name" value="Leu-rich_rpt_typical-subtyp"/>
</dbReference>
<keyword evidence="1" id="KW-0433">Leucine-rich repeat</keyword>
<accession>A0A397I613</accession>
<evidence type="ECO:0000313" key="5">
    <source>
        <dbReference type="Proteomes" id="UP000215305"/>
    </source>
</evidence>
<dbReference type="Gene3D" id="3.80.10.10">
    <property type="entry name" value="Ribonuclease Inhibitor"/>
    <property type="match status" value="1"/>
</dbReference>
<dbReference type="VEuPathDB" id="FungiDB:CDV56_104874"/>
<dbReference type="GeneID" id="38126848"/>
<evidence type="ECO:0000313" key="4">
    <source>
        <dbReference type="EMBL" id="RHZ68280.1"/>
    </source>
</evidence>
<reference evidence="4" key="1">
    <citation type="submission" date="2018-08" db="EMBL/GenBank/DDBJ databases">
        <title>Draft genome sequence of azole-resistant Aspergillus thermomutatus (Neosartorya pseudofischeri) strain HMR AF 39, isolated from a human nasal aspirate.</title>
        <authorList>
            <person name="Parent-Michaud M."/>
            <person name="Dufresne P.J."/>
            <person name="Fournier E."/>
            <person name="Martineau C."/>
            <person name="Moreira S."/>
            <person name="Perkins V."/>
            <person name="De Repentigny L."/>
            <person name="Dufresne S.F."/>
        </authorList>
    </citation>
    <scope>NUCLEOTIDE SEQUENCE [LARGE SCALE GENOMIC DNA]</scope>
    <source>
        <strain evidence="4">HMR AF 39</strain>
    </source>
</reference>
<evidence type="ECO:0000256" key="3">
    <source>
        <dbReference type="SAM" id="MobiDB-lite"/>
    </source>
</evidence>
<sequence length="534" mass="59380">MDNEVPLPPPRRIRHRSPANASSSAAKTPTAAAGSSLKKTYRLSRFDDRSSQPSSDPALFSSDDIPASGLENYNAPASSGAGAGRKRRYRGTWWGETAVDPKRKRADFKDKRLVDSGVWMGSDESTAESLLPSEDALVWGEDLVRNMKSSMSVDVGDEGQTCAISSQSADLRLRQTVPQRGVFRKVEEPREHQLARTIVNDCLEKGQDSVDLSNGNLRVLPSGLLLPLQYLTKLPSVREPPISEEGYSPLQPFLRLFLAGNALTAVSGEIFELDSLRVLSLRNNKLTEIPPAIRKLTMLQEVNLAVNRLRCLPWELLWLIKKGDLKHLMVRPNPLLQISEVEVTRWYSPDGSDAASPEEALKSCHYEGPAPEEAWAPIQVAISPVRRFNMEGIPVRDGQSGTLSLRSSDDAPSRVPSLREVSLLAFSQSAYCDQISESEMIGYPELMLRLLRQAKGVRNAGGRSCSICHRSFVIPRTEWIEWWDCSTYENGLKRPRCPGEQLRPLPFRRFGCSWTCVPEAEEAMLQAQTGQQQG</sequence>
<dbReference type="RefSeq" id="XP_026618953.1">
    <property type="nucleotide sequence ID" value="XM_026758493.1"/>
</dbReference>
<dbReference type="Proteomes" id="UP000215305">
    <property type="component" value="Unassembled WGS sequence"/>
</dbReference>
<feature type="compositionally biased region" description="Low complexity" evidence="3">
    <location>
        <begin position="18"/>
        <end position="36"/>
    </location>
</feature>
<keyword evidence="2" id="KW-0677">Repeat</keyword>
<protein>
    <submittedName>
        <fullName evidence="4">Uncharacterized protein</fullName>
    </submittedName>
</protein>
<dbReference type="Pfam" id="PF13855">
    <property type="entry name" value="LRR_8"/>
    <property type="match status" value="1"/>
</dbReference>
<dbReference type="GO" id="GO:0005737">
    <property type="term" value="C:cytoplasm"/>
    <property type="evidence" value="ECO:0007669"/>
    <property type="project" value="TreeGrafter"/>
</dbReference>
<proteinExistence type="predicted"/>
<feature type="region of interest" description="Disordered" evidence="3">
    <location>
        <begin position="1"/>
        <end position="87"/>
    </location>
</feature>
<name>A0A397I613_ASPTH</name>
<dbReference type="PANTHER" id="PTHR48051">
    <property type="match status" value="1"/>
</dbReference>
<comment type="caution">
    <text evidence="4">The sequence shown here is derived from an EMBL/GenBank/DDBJ whole genome shotgun (WGS) entry which is preliminary data.</text>
</comment>
<dbReference type="STRING" id="41047.A0A397I613"/>